<dbReference type="Proteomes" id="UP000654075">
    <property type="component" value="Unassembled WGS sequence"/>
</dbReference>
<proteinExistence type="predicted"/>
<comment type="caution">
    <text evidence="2">The sequence shown here is derived from an EMBL/GenBank/DDBJ whole genome shotgun (WGS) entry which is preliminary data.</text>
</comment>
<feature type="compositionally biased region" description="Polar residues" evidence="1">
    <location>
        <begin position="403"/>
        <end position="412"/>
    </location>
</feature>
<evidence type="ECO:0000313" key="3">
    <source>
        <dbReference type="Proteomes" id="UP000654075"/>
    </source>
</evidence>
<keyword evidence="3" id="KW-1185">Reference proteome</keyword>
<evidence type="ECO:0000313" key="2">
    <source>
        <dbReference type="EMBL" id="CAE8615488.1"/>
    </source>
</evidence>
<reference evidence="2" key="1">
    <citation type="submission" date="2021-02" db="EMBL/GenBank/DDBJ databases">
        <authorList>
            <person name="Dougan E. K."/>
            <person name="Rhodes N."/>
            <person name="Thang M."/>
            <person name="Chan C."/>
        </authorList>
    </citation>
    <scope>NUCLEOTIDE SEQUENCE</scope>
</reference>
<dbReference type="EMBL" id="CAJNNV010025643">
    <property type="protein sequence ID" value="CAE8615488.1"/>
    <property type="molecule type" value="Genomic_DNA"/>
</dbReference>
<accession>A0A813FP45</accession>
<dbReference type="AlphaFoldDB" id="A0A813FP45"/>
<feature type="region of interest" description="Disordered" evidence="1">
    <location>
        <begin position="403"/>
        <end position="434"/>
    </location>
</feature>
<protein>
    <submittedName>
        <fullName evidence="2">Uncharacterized protein</fullName>
    </submittedName>
</protein>
<sequence length="671" mass="73461">MYAESLHQSTVWYPQYAIAYAAALLLLPRSQRTEHKQVLANGTCTSFVRYLQSASVSLGLSGEAFDPMSATPAELRAESVALWQRYSPVTAHPSFTPFAGEAGLYTAQGPNQLAYLLCYLRVDAILHSSKPGSTGSASVRSRRDGPQRWLNPEFASRLRSQLLDKSFSGSERLASLWPLLAADSKSPGTTLNRCPSRELAAPDSRFAARQKRAVPFQKPLVQATLSMELYGPAFGFAVLSACGSHDRLTSFGLSGFRLTPQCSSNEHAFSHGVDSMLSRLSFDGASREPSSNLDFSYGQGSCVACQVHEQHFSQKLCSLCLWELVGPVVQGIVACNVRNCGLAYQNAGLFEDGFNFTSPRCEYAAFPIGLNAKHLVEKICKDGFDGKEATGVPWADKIFSEDSNALASPETSETSDEGLQVKKRGTNRSEPSGYERMQDNEIYVLIGESPEVLALSREGSKTLRQMALACQFERQVSPASGRTNDEPETQVASVTLKAVSNFQESVPPLRDFECVQNTCFVFLDDSRVRDPAWPSVDLDSQRVLENGLAEMVFNYRKCGKKASLERMPPLRALILAHKEEASGRAIPAIPVADGALHDAFEQKLLQAVPNCPLSGCRFYADFDDAESLFTVVKETCTSMHRAKTSAWELSQRTRTSELSLPAPRSSVCALL</sequence>
<organism evidence="2 3">
    <name type="scientific">Polarella glacialis</name>
    <name type="common">Dinoflagellate</name>
    <dbReference type="NCBI Taxonomy" id="89957"/>
    <lineage>
        <taxon>Eukaryota</taxon>
        <taxon>Sar</taxon>
        <taxon>Alveolata</taxon>
        <taxon>Dinophyceae</taxon>
        <taxon>Suessiales</taxon>
        <taxon>Suessiaceae</taxon>
        <taxon>Polarella</taxon>
    </lineage>
</organism>
<gene>
    <name evidence="2" type="ORF">PGLA1383_LOCUS33203</name>
</gene>
<name>A0A813FP45_POLGL</name>
<evidence type="ECO:0000256" key="1">
    <source>
        <dbReference type="SAM" id="MobiDB-lite"/>
    </source>
</evidence>